<organism evidence="1 2">
    <name type="scientific">Xylaria curta</name>
    <dbReference type="NCBI Taxonomy" id="42375"/>
    <lineage>
        <taxon>Eukaryota</taxon>
        <taxon>Fungi</taxon>
        <taxon>Dikarya</taxon>
        <taxon>Ascomycota</taxon>
        <taxon>Pezizomycotina</taxon>
        <taxon>Sordariomycetes</taxon>
        <taxon>Xylariomycetidae</taxon>
        <taxon>Xylariales</taxon>
        <taxon>Xylariaceae</taxon>
        <taxon>Xylaria</taxon>
    </lineage>
</organism>
<gene>
    <name evidence="1" type="ORF">NUW58_g9530</name>
</gene>
<dbReference type="EMBL" id="JAPDGR010003495">
    <property type="protein sequence ID" value="KAJ2971031.1"/>
    <property type="molecule type" value="Genomic_DNA"/>
</dbReference>
<evidence type="ECO:0000313" key="2">
    <source>
        <dbReference type="Proteomes" id="UP001143856"/>
    </source>
</evidence>
<proteinExistence type="predicted"/>
<reference evidence="1" key="1">
    <citation type="submission" date="2022-10" db="EMBL/GenBank/DDBJ databases">
        <title>Genome Sequence of Xylaria curta.</title>
        <authorList>
            <person name="Buettner E."/>
        </authorList>
    </citation>
    <scope>NUCLEOTIDE SEQUENCE</scope>
    <source>
        <strain evidence="1">Babe10</strain>
    </source>
</reference>
<comment type="caution">
    <text evidence="1">The sequence shown here is derived from an EMBL/GenBank/DDBJ whole genome shotgun (WGS) entry which is preliminary data.</text>
</comment>
<sequence>MSKPYILLVPGSFVPAGEYDNIVNPVKARGYDMKTLQLPTIGLAPKQGRDTPATMYDDAAFIAKEVEALADEGREVVIVAHSYGGMPATQSTKGLTVEDRKKEGKTGGVARLAYMTILLAGEGRSASEVHDPPAPEDPPSTIKTDEKGFFHFTNPERTAARTFSDLPKEEGLRLQERFALHSAVSFTNPLTHAGYRDVPVSYLHCEEDVVIPSKIQKREIELIEKESGRKVDVTNVKAGHCPNASVPEKVIDWIIDTARKS</sequence>
<name>A0ACC1MXD5_9PEZI</name>
<dbReference type="Proteomes" id="UP001143856">
    <property type="component" value="Unassembled WGS sequence"/>
</dbReference>
<keyword evidence="2" id="KW-1185">Reference proteome</keyword>
<evidence type="ECO:0000313" key="1">
    <source>
        <dbReference type="EMBL" id="KAJ2971031.1"/>
    </source>
</evidence>
<protein>
    <submittedName>
        <fullName evidence="1">Uncharacterized protein</fullName>
    </submittedName>
</protein>
<accession>A0ACC1MXD5</accession>